<dbReference type="SMART" id="SM00482">
    <property type="entry name" value="POLAc"/>
    <property type="match status" value="1"/>
</dbReference>
<comment type="caution">
    <text evidence="5">The sequence shown here is derived from an EMBL/GenBank/DDBJ whole genome shotgun (WGS) entry which is preliminary data.</text>
</comment>
<dbReference type="Proteomes" id="UP001499852">
    <property type="component" value="Unassembled WGS sequence"/>
</dbReference>
<dbReference type="PRINTS" id="PR00868">
    <property type="entry name" value="DNAPOLI"/>
</dbReference>
<dbReference type="InterPro" id="IPR001098">
    <property type="entry name" value="DNA-dir_DNA_pol_A_palm_dom"/>
</dbReference>
<reference evidence="6" key="1">
    <citation type="journal article" date="2019" name="Int. J. Syst. Evol. Microbiol.">
        <title>The Global Catalogue of Microorganisms (GCM) 10K type strain sequencing project: providing services to taxonomists for standard genome sequencing and annotation.</title>
        <authorList>
            <consortium name="The Broad Institute Genomics Platform"/>
            <consortium name="The Broad Institute Genome Sequencing Center for Infectious Disease"/>
            <person name="Wu L."/>
            <person name="Ma J."/>
        </authorList>
    </citation>
    <scope>NUCLEOTIDE SEQUENCE [LARGE SCALE GENOMIC DNA]</scope>
    <source>
        <strain evidence="6">JCM 18053</strain>
    </source>
</reference>
<feature type="domain" description="3'-5' exonuclease" evidence="3">
    <location>
        <begin position="838"/>
        <end position="1014"/>
    </location>
</feature>
<accession>A0ABP9PGM5</accession>
<dbReference type="EMBL" id="BAABIA010000009">
    <property type="protein sequence ID" value="GAA5146325.1"/>
    <property type="molecule type" value="Genomic_DNA"/>
</dbReference>
<proteinExistence type="inferred from homology"/>
<dbReference type="InterPro" id="IPR002562">
    <property type="entry name" value="3'-5'_exonuclease_dom"/>
</dbReference>
<dbReference type="Gene3D" id="1.20.1060.10">
    <property type="entry name" value="Taq DNA Polymerase, Chain T, domain 4"/>
    <property type="match status" value="1"/>
</dbReference>
<sequence>MSFSIPSNINELDRLQAAQFYHDQLGWAVHPLMPPDRGDEQERGKKPILKSWRNHRAEEVTQDFIRRHFNGTSHTNVGCVVRPPFIHVDLDSKPDAGESVRAWLATKPELDHAPRERTGGGAHWFGFETPEAAKRGRPKKDSAWWSAFNGDLATLDVVALFRRAGRLGDCIDPDSCKWAVRCPWDHDHSKQHDGIGTDTAIFASEPPGFKCLHAHCAERSIKDVVEWFETQQSGIVDEHCREQRVWKDGQKDREGRPRIVLPGPDREDSEFATEVAEVIAPKEVWFNKAERVVSVRLLRFSEKAQSLGFQALEPIEARTAIEDHVQTGLVQMDRDTSQPVFSARTMTRECAAGLLAAPQLRRKLPEIIRILDFPLPIRLPGGEIAQPKSGYDPRFRIYTDPAAPELRRMSRDEAFEWIKQAHVGFGFRDKQSLVHAIARLITPYCRGLMGWDGRFPLWHFSGNRPRAGKDYLAGVTQIVYEARSIEDAPLERESEETRKRITAALMSGRRMLHFANCQGHIQDAVFIGAITSKTFGARNLGSTDARSDLTLPNEIEFSISANIGLTFRPDVEPRTRRITLEFPEDNANGREFPNPELHDWVRQHRREILSAIDSLVALWVEAGCPAGKRPFNSFPEWATVVGGVLGFHNLGDPCEPHLDDGGLPADRQTEAMRMLFVIGYAAHPDKWVGKAQIYEIIESNAETEAFSWFGDLAEKGVKHRIGKDLRQFKDRELDGIMLQIDDHADKSQQHRFQFTKRKSNRGNVLNDLFTGLSTVQDATATDPTTPNHGHLGRFGHSIALPKLQSFKLGENNKKREYIEGYSTDTGEEMPETPAMPVGRFITVGSELPAIAAAIRESHSVALDLETYGSRKGDGLDPWAGDIRLLSLRVDGQEAWILDLRAIGYDLGELKTALESVEIIAHNAKFDLLWLRVKCGLRATRVFCTLVAARLLSAGTKPGNDLDKCLERYLGIAPAPDHSRSDWGSMFLTEDQLAYAARDVLHLQALSNKLWGLLEGDQLDVVGRLEFDLVPVIVEMEAAGIAVDKARLREIETRARSSASDHAGMLRQKLNLPKLNPGSPQQLLEALKAVGIELENTNEETLKAADDGEIIPLILDYRGAEKLAQQAASLLECVKQDGRIHGRFDPTGTATGRFSSKDPNLQNVGRGELRTCFVPEPGNKLIVADYSQIELRAAAVIAGEKKMIEAYKNGVDLHKQTASEVLGKPLDEVTKEDRQTSKACFSGDTEVLTPKGWVRFDQYDGRAEVAQYVLPEGVVWNPPRPRSNRWGHPTGKVHWDARRGIIEFATPLGFQSFEDRELFQHEDRNTDLLVTADHQIAFISNSGDARRVAAAEVTSGNCRQFIAAGHLQGCTQPNTRLELFTRSLAMVIADGSFSSARCVRFGFSKQRKVERCLKLLSALGFHPKVSTSGRVTTISVADAAWVDAMRAWTQGGKDLSWSCLHQLPARIYLEEAANWDCHVILGAQRDRAQFCTTSKQTAEVMQAMAALSGIPSQLSCSPKTNSKHKPTYRLSYVLRGPSTWRASWNLKPTGRRERVWCVQVPSGAILIRRNGKVCVQGNCNFGLLYGQSAPGLVRYAASSYGVQMELDQAEQIRRQFFRTYDRLRQWHGVSHNQADAGAREVRTVLGRRRLIPETASEWERFTALVNTPVQGSCADGMKQALVLLAPRLPSEARLISTVHDEVLVEAPEAMANEVCDLVQATMIEAMAALFPQVPIEVEAGACANWGEK</sequence>
<protein>
    <recommendedName>
        <fullName evidence="2">DNA polymerase I</fullName>
    </recommendedName>
</protein>
<dbReference type="InterPro" id="IPR036397">
    <property type="entry name" value="RNaseH_sf"/>
</dbReference>
<dbReference type="PANTHER" id="PTHR10133:SF62">
    <property type="entry name" value="DNA POLYMERASE THETA"/>
    <property type="match status" value="1"/>
</dbReference>
<keyword evidence="6" id="KW-1185">Reference proteome</keyword>
<evidence type="ECO:0000256" key="1">
    <source>
        <dbReference type="ARBA" id="ARBA00007705"/>
    </source>
</evidence>
<dbReference type="RefSeq" id="WP_345738098.1">
    <property type="nucleotide sequence ID" value="NZ_BAABIA010000009.1"/>
</dbReference>
<dbReference type="SMART" id="SM00474">
    <property type="entry name" value="35EXOc"/>
    <property type="match status" value="1"/>
</dbReference>
<evidence type="ECO:0000313" key="6">
    <source>
        <dbReference type="Proteomes" id="UP001499852"/>
    </source>
</evidence>
<organism evidence="5 6">
    <name type="scientific">Prosthecobacter algae</name>
    <dbReference type="NCBI Taxonomy" id="1144682"/>
    <lineage>
        <taxon>Bacteria</taxon>
        <taxon>Pseudomonadati</taxon>
        <taxon>Verrucomicrobiota</taxon>
        <taxon>Verrucomicrobiia</taxon>
        <taxon>Verrucomicrobiales</taxon>
        <taxon>Verrucomicrobiaceae</taxon>
        <taxon>Prosthecobacter</taxon>
    </lineage>
</organism>
<dbReference type="Gene3D" id="3.30.70.370">
    <property type="match status" value="2"/>
</dbReference>
<dbReference type="SUPFAM" id="SSF53098">
    <property type="entry name" value="Ribonuclease H-like"/>
    <property type="match status" value="1"/>
</dbReference>
<evidence type="ECO:0000256" key="2">
    <source>
        <dbReference type="ARBA" id="ARBA00020311"/>
    </source>
</evidence>
<dbReference type="Gene3D" id="1.10.150.20">
    <property type="entry name" value="5' to 3' exonuclease, C-terminal subdomain"/>
    <property type="match status" value="2"/>
</dbReference>
<dbReference type="SUPFAM" id="SSF56747">
    <property type="entry name" value="Prim-pol domain"/>
    <property type="match status" value="1"/>
</dbReference>
<dbReference type="SUPFAM" id="SSF56672">
    <property type="entry name" value="DNA/RNA polymerases"/>
    <property type="match status" value="2"/>
</dbReference>
<dbReference type="Pfam" id="PF01612">
    <property type="entry name" value="DNA_pol_A_exo1"/>
    <property type="match status" value="1"/>
</dbReference>
<name>A0ABP9PGM5_9BACT</name>
<dbReference type="Pfam" id="PF00476">
    <property type="entry name" value="DNA_pol_A"/>
    <property type="match status" value="2"/>
</dbReference>
<evidence type="ECO:0000259" key="4">
    <source>
        <dbReference type="SMART" id="SM00482"/>
    </source>
</evidence>
<dbReference type="InterPro" id="IPR012337">
    <property type="entry name" value="RNaseH-like_sf"/>
</dbReference>
<evidence type="ECO:0000259" key="3">
    <source>
        <dbReference type="SMART" id="SM00474"/>
    </source>
</evidence>
<dbReference type="Gene3D" id="3.30.420.10">
    <property type="entry name" value="Ribonuclease H-like superfamily/Ribonuclease H"/>
    <property type="match status" value="1"/>
</dbReference>
<dbReference type="InterPro" id="IPR002298">
    <property type="entry name" value="DNA_polymerase_A"/>
</dbReference>
<evidence type="ECO:0000313" key="5">
    <source>
        <dbReference type="EMBL" id="GAA5146325.1"/>
    </source>
</evidence>
<gene>
    <name evidence="5" type="ORF">GCM10023213_39170</name>
</gene>
<feature type="domain" description="DNA-directed DNA polymerase family A palm" evidence="4">
    <location>
        <begin position="1164"/>
        <end position="1709"/>
    </location>
</feature>
<dbReference type="InterPro" id="IPR043502">
    <property type="entry name" value="DNA/RNA_pol_sf"/>
</dbReference>
<dbReference type="PANTHER" id="PTHR10133">
    <property type="entry name" value="DNA POLYMERASE I"/>
    <property type="match status" value="1"/>
</dbReference>
<comment type="similarity">
    <text evidence="1">Belongs to the DNA polymerase type-A family.</text>
</comment>